<evidence type="ECO:0000313" key="3">
    <source>
        <dbReference type="EMBL" id="KIM48209.1"/>
    </source>
</evidence>
<reference evidence="3 4" key="1">
    <citation type="submission" date="2014-04" db="EMBL/GenBank/DDBJ databases">
        <authorList>
            <consortium name="DOE Joint Genome Institute"/>
            <person name="Kuo A."/>
            <person name="Gay G."/>
            <person name="Dore J."/>
            <person name="Kohler A."/>
            <person name="Nagy L.G."/>
            <person name="Floudas D."/>
            <person name="Copeland A."/>
            <person name="Barry K.W."/>
            <person name="Cichocki N."/>
            <person name="Veneault-Fourrey C."/>
            <person name="LaButti K."/>
            <person name="Lindquist E.A."/>
            <person name="Lipzen A."/>
            <person name="Lundell T."/>
            <person name="Morin E."/>
            <person name="Murat C."/>
            <person name="Sun H."/>
            <person name="Tunlid A."/>
            <person name="Henrissat B."/>
            <person name="Grigoriev I.V."/>
            <person name="Hibbett D.S."/>
            <person name="Martin F."/>
            <person name="Nordberg H.P."/>
            <person name="Cantor M.N."/>
            <person name="Hua S.X."/>
        </authorList>
    </citation>
    <scope>NUCLEOTIDE SEQUENCE [LARGE SCALE GENOMIC DNA]</scope>
    <source>
        <strain evidence="4">h7</strain>
    </source>
</reference>
<gene>
    <name evidence="3" type="ORF">M413DRAFT_224901</name>
</gene>
<dbReference type="Gene3D" id="2.60.260.40">
    <property type="entry name" value="q5lls5 like domains"/>
    <property type="match status" value="1"/>
</dbReference>
<proteinExistence type="predicted"/>
<dbReference type="Pfam" id="PF10276">
    <property type="entry name" value="zf-CHCC"/>
    <property type="match status" value="1"/>
</dbReference>
<dbReference type="STRING" id="686832.A0A0C3CVP7"/>
<dbReference type="OrthoDB" id="307899at2759"/>
<reference evidence="4" key="2">
    <citation type="submission" date="2015-01" db="EMBL/GenBank/DDBJ databases">
        <title>Evolutionary Origins and Diversification of the Mycorrhizal Mutualists.</title>
        <authorList>
            <consortium name="DOE Joint Genome Institute"/>
            <consortium name="Mycorrhizal Genomics Consortium"/>
            <person name="Kohler A."/>
            <person name="Kuo A."/>
            <person name="Nagy L.G."/>
            <person name="Floudas D."/>
            <person name="Copeland A."/>
            <person name="Barry K.W."/>
            <person name="Cichocki N."/>
            <person name="Veneault-Fourrey C."/>
            <person name="LaButti K."/>
            <person name="Lindquist E.A."/>
            <person name="Lipzen A."/>
            <person name="Lundell T."/>
            <person name="Morin E."/>
            <person name="Murat C."/>
            <person name="Riley R."/>
            <person name="Ohm R."/>
            <person name="Sun H."/>
            <person name="Tunlid A."/>
            <person name="Henrissat B."/>
            <person name="Grigoriev I.V."/>
            <person name="Hibbett D.S."/>
            <person name="Martin F."/>
        </authorList>
    </citation>
    <scope>NUCLEOTIDE SEQUENCE [LARGE SCALE GENOMIC DNA]</scope>
    <source>
        <strain evidence="4">h7</strain>
    </source>
</reference>
<organism evidence="3 4">
    <name type="scientific">Hebeloma cylindrosporum</name>
    <dbReference type="NCBI Taxonomy" id="76867"/>
    <lineage>
        <taxon>Eukaryota</taxon>
        <taxon>Fungi</taxon>
        <taxon>Dikarya</taxon>
        <taxon>Basidiomycota</taxon>
        <taxon>Agaricomycotina</taxon>
        <taxon>Agaricomycetes</taxon>
        <taxon>Agaricomycetidae</taxon>
        <taxon>Agaricales</taxon>
        <taxon>Agaricineae</taxon>
        <taxon>Hymenogastraceae</taxon>
        <taxon>Hebeloma</taxon>
    </lineage>
</organism>
<dbReference type="PANTHER" id="PTHR13156">
    <property type="entry name" value="NADH-UBIQUINONE OXIDOREDUCTASE 13 KD-A SUBUNIT"/>
    <property type="match status" value="1"/>
</dbReference>
<dbReference type="EMBL" id="KN831769">
    <property type="protein sequence ID" value="KIM48209.1"/>
    <property type="molecule type" value="Genomic_DNA"/>
</dbReference>
<keyword evidence="4" id="KW-1185">Reference proteome</keyword>
<dbReference type="HOGENOM" id="CLU_083053_1_0_1"/>
<sequence>MLSRRAVHHLNHALKGVKRCASTSTPTAAIKANDAAITKKEEAPVAQQAPNYPTTWSTSQRPRPGPGSGPRFEQTAMSLQPNPFSAMQLIAEEPIRLVQGRKAVCDGGGGPLGHPKIYINLDQPGPRPCGYCGIRFEQDPHHHHH</sequence>
<evidence type="ECO:0000313" key="4">
    <source>
        <dbReference type="Proteomes" id="UP000053424"/>
    </source>
</evidence>
<name>A0A0C3CVP7_HEBCY</name>
<dbReference type="GO" id="GO:0006120">
    <property type="term" value="P:mitochondrial electron transport, NADH to ubiquinone"/>
    <property type="evidence" value="ECO:0007669"/>
    <property type="project" value="TreeGrafter"/>
</dbReference>
<dbReference type="AlphaFoldDB" id="A0A0C3CVP7"/>
<dbReference type="InterPro" id="IPR019401">
    <property type="entry name" value="Znf_CHCC"/>
</dbReference>
<feature type="region of interest" description="Disordered" evidence="1">
    <location>
        <begin position="40"/>
        <end position="76"/>
    </location>
</feature>
<protein>
    <recommendedName>
        <fullName evidence="2">Zinc finger CHCC-type domain-containing protein</fullName>
    </recommendedName>
</protein>
<accession>A0A0C3CVP7</accession>
<feature type="domain" description="Zinc finger CHCC-type" evidence="2">
    <location>
        <begin position="100"/>
        <end position="136"/>
    </location>
</feature>
<evidence type="ECO:0000256" key="1">
    <source>
        <dbReference type="SAM" id="MobiDB-lite"/>
    </source>
</evidence>
<dbReference type="FunFam" id="2.60.260.40:FF:000003">
    <property type="entry name" value="NADH dehydrogenase [ubiquinone] iron-sulfur protein 6, mitochondrial"/>
    <property type="match status" value="1"/>
</dbReference>
<evidence type="ECO:0000259" key="2">
    <source>
        <dbReference type="Pfam" id="PF10276"/>
    </source>
</evidence>
<dbReference type="GO" id="GO:0005739">
    <property type="term" value="C:mitochondrion"/>
    <property type="evidence" value="ECO:0007669"/>
    <property type="project" value="GOC"/>
</dbReference>
<dbReference type="PANTHER" id="PTHR13156:SF0">
    <property type="entry name" value="NADH DEHYDROGENASE [UBIQUINONE] IRON-SULFUR PROTEIN 6, MITOCHONDRIAL"/>
    <property type="match status" value="1"/>
</dbReference>
<feature type="compositionally biased region" description="Polar residues" evidence="1">
    <location>
        <begin position="48"/>
        <end position="60"/>
    </location>
</feature>
<dbReference type="Proteomes" id="UP000053424">
    <property type="component" value="Unassembled WGS sequence"/>
</dbReference>